<dbReference type="GO" id="GO:0031902">
    <property type="term" value="C:late endosome membrane"/>
    <property type="evidence" value="ECO:0007669"/>
    <property type="project" value="UniProtKB-SubCell"/>
</dbReference>
<keyword evidence="8" id="KW-0812">Transmembrane</keyword>
<dbReference type="PANTHER" id="PTHR23292:SF6">
    <property type="entry name" value="FI16602P1-RELATED"/>
    <property type="match status" value="1"/>
</dbReference>
<evidence type="ECO:0000313" key="10">
    <source>
        <dbReference type="EMBL" id="KAF8782932.1"/>
    </source>
</evidence>
<dbReference type="Pfam" id="PF10601">
    <property type="entry name" value="zf-LITAF-like"/>
    <property type="match status" value="1"/>
</dbReference>
<protein>
    <submittedName>
        <fullName evidence="10">Lipopolysaccharide-induced tumor necrosis like protein</fullName>
    </submittedName>
</protein>
<feature type="transmembrane region" description="Helical" evidence="8">
    <location>
        <begin position="51"/>
        <end position="71"/>
    </location>
</feature>
<evidence type="ECO:0000313" key="11">
    <source>
        <dbReference type="Proteomes" id="UP000807504"/>
    </source>
</evidence>
<evidence type="ECO:0000256" key="8">
    <source>
        <dbReference type="SAM" id="Phobius"/>
    </source>
</evidence>
<evidence type="ECO:0000256" key="6">
    <source>
        <dbReference type="ARBA" id="ARBA00022833"/>
    </source>
</evidence>
<evidence type="ECO:0000259" key="9">
    <source>
        <dbReference type="PROSITE" id="PS51837"/>
    </source>
</evidence>
<dbReference type="InterPro" id="IPR006629">
    <property type="entry name" value="LITAF"/>
</dbReference>
<gene>
    <name evidence="10" type="ORF">HNY73_013163</name>
</gene>
<accession>A0A8T0F323</accession>
<keyword evidence="6" id="KW-0862">Zinc</keyword>
<dbReference type="GO" id="GO:0008270">
    <property type="term" value="F:zinc ion binding"/>
    <property type="evidence" value="ECO:0007669"/>
    <property type="project" value="TreeGrafter"/>
</dbReference>
<dbReference type="Proteomes" id="UP000807504">
    <property type="component" value="Unassembled WGS sequence"/>
</dbReference>
<keyword evidence="8" id="KW-1133">Transmembrane helix</keyword>
<evidence type="ECO:0000256" key="3">
    <source>
        <dbReference type="ARBA" id="ARBA00004630"/>
    </source>
</evidence>
<keyword evidence="7 8" id="KW-0472">Membrane</keyword>
<comment type="subcellular location">
    <subcellularLocation>
        <location evidence="2">Endosome membrane</location>
        <topology evidence="2">Peripheral membrane protein</topology>
    </subcellularLocation>
    <subcellularLocation>
        <location evidence="1">Late endosome membrane</location>
    </subcellularLocation>
    <subcellularLocation>
        <location evidence="3">Lysosome membrane</location>
        <topology evidence="3">Peripheral membrane protein</topology>
        <orientation evidence="3">Cytoplasmic side</orientation>
    </subcellularLocation>
</comment>
<keyword evidence="5" id="KW-0479">Metal-binding</keyword>
<evidence type="ECO:0000256" key="2">
    <source>
        <dbReference type="ARBA" id="ARBA00004481"/>
    </source>
</evidence>
<proteinExistence type="inferred from homology"/>
<comment type="similarity">
    <text evidence="4">Belongs to the CDIP1/LITAF family.</text>
</comment>
<dbReference type="InterPro" id="IPR037519">
    <property type="entry name" value="LITAF_fam"/>
</dbReference>
<sequence>MQNPGYVTQQPNVTVVMPGNVLFGENPMQVTCGNCRRTVISTTRAENGSCTIVAVIILLIVFFPCMCVPLCSDSCKDIHHYCPSCGARLGEYKRL</sequence>
<evidence type="ECO:0000256" key="4">
    <source>
        <dbReference type="ARBA" id="ARBA00005975"/>
    </source>
</evidence>
<dbReference type="GO" id="GO:0005765">
    <property type="term" value="C:lysosomal membrane"/>
    <property type="evidence" value="ECO:0007669"/>
    <property type="project" value="UniProtKB-SubCell"/>
</dbReference>
<comment type="caution">
    <text evidence="10">The sequence shown here is derived from an EMBL/GenBank/DDBJ whole genome shotgun (WGS) entry which is preliminary data.</text>
</comment>
<evidence type="ECO:0000256" key="1">
    <source>
        <dbReference type="ARBA" id="ARBA00004414"/>
    </source>
</evidence>
<dbReference type="EMBL" id="JABXBU010001863">
    <property type="protein sequence ID" value="KAF8782932.1"/>
    <property type="molecule type" value="Genomic_DNA"/>
</dbReference>
<feature type="domain" description="LITAF" evidence="9">
    <location>
        <begin position="11"/>
        <end position="94"/>
    </location>
</feature>
<evidence type="ECO:0000256" key="5">
    <source>
        <dbReference type="ARBA" id="ARBA00022723"/>
    </source>
</evidence>
<keyword evidence="11" id="KW-1185">Reference proteome</keyword>
<reference evidence="10" key="2">
    <citation type="submission" date="2020-06" db="EMBL/GenBank/DDBJ databases">
        <authorList>
            <person name="Sheffer M."/>
        </authorList>
    </citation>
    <scope>NUCLEOTIDE SEQUENCE</scope>
</reference>
<organism evidence="10 11">
    <name type="scientific">Argiope bruennichi</name>
    <name type="common">Wasp spider</name>
    <name type="synonym">Aranea bruennichi</name>
    <dbReference type="NCBI Taxonomy" id="94029"/>
    <lineage>
        <taxon>Eukaryota</taxon>
        <taxon>Metazoa</taxon>
        <taxon>Ecdysozoa</taxon>
        <taxon>Arthropoda</taxon>
        <taxon>Chelicerata</taxon>
        <taxon>Arachnida</taxon>
        <taxon>Araneae</taxon>
        <taxon>Araneomorphae</taxon>
        <taxon>Entelegynae</taxon>
        <taxon>Araneoidea</taxon>
        <taxon>Araneidae</taxon>
        <taxon>Argiope</taxon>
    </lineage>
</organism>
<dbReference type="PROSITE" id="PS51837">
    <property type="entry name" value="LITAF"/>
    <property type="match status" value="1"/>
</dbReference>
<dbReference type="PANTHER" id="PTHR23292">
    <property type="entry name" value="LIPOPOLYSACCHARIDE-INDUCED TUMOR NECROSIS FACTOR-ALPHA FACTOR"/>
    <property type="match status" value="1"/>
</dbReference>
<evidence type="ECO:0000256" key="7">
    <source>
        <dbReference type="ARBA" id="ARBA00023136"/>
    </source>
</evidence>
<dbReference type="AlphaFoldDB" id="A0A8T0F323"/>
<reference evidence="10" key="1">
    <citation type="journal article" date="2020" name="bioRxiv">
        <title>Chromosome-level reference genome of the European wasp spider Argiope bruennichi: a resource for studies on range expansion and evolutionary adaptation.</title>
        <authorList>
            <person name="Sheffer M.M."/>
            <person name="Hoppe A."/>
            <person name="Krehenwinkel H."/>
            <person name="Uhl G."/>
            <person name="Kuss A.W."/>
            <person name="Jensen L."/>
            <person name="Jensen C."/>
            <person name="Gillespie R.G."/>
            <person name="Hoff K.J."/>
            <person name="Prost S."/>
        </authorList>
    </citation>
    <scope>NUCLEOTIDE SEQUENCE</scope>
</reference>
<dbReference type="SMART" id="SM00714">
    <property type="entry name" value="LITAF"/>
    <property type="match status" value="1"/>
</dbReference>
<name>A0A8T0F323_ARGBR</name>